<dbReference type="PANTHER" id="PTHR24078:SF519">
    <property type="entry name" value="DNAJ HOMOLOG SUBFAMILY B MEMBER 13"/>
    <property type="match status" value="1"/>
</dbReference>
<comment type="subunit">
    <text evidence="14">Homodimer. Component of the axonemal radial spoke complex 1 (RS1), at least composed of spoke head proteins RSPH1, RSPH3, RSPH9 and the cilia-specific component RSPH4A or sperm-specific component RSPH6A, spoke stalk proteins RSPH14, DNAJB13, DYDC1, ROPN1L and NME5, and the anchor protein IQUB. Interacts with SUN5. Interacts with IQUB.</text>
</comment>
<dbReference type="GO" id="GO:0051087">
    <property type="term" value="F:protein-folding chaperone binding"/>
    <property type="evidence" value="ECO:0007669"/>
    <property type="project" value="TreeGrafter"/>
</dbReference>
<dbReference type="GO" id="GO:0036126">
    <property type="term" value="C:sperm flagellum"/>
    <property type="evidence" value="ECO:0007669"/>
    <property type="project" value="UniProtKB-ARBA"/>
</dbReference>
<dbReference type="InterPro" id="IPR018253">
    <property type="entry name" value="DnaJ_domain_CS"/>
</dbReference>
<dbReference type="Pfam" id="PF00226">
    <property type="entry name" value="DnaJ"/>
    <property type="match status" value="1"/>
</dbReference>
<dbReference type="GO" id="GO:0006457">
    <property type="term" value="P:protein folding"/>
    <property type="evidence" value="ECO:0007669"/>
    <property type="project" value="InterPro"/>
</dbReference>
<keyword evidence="3" id="KW-0970">Cilium biogenesis/degradation</keyword>
<dbReference type="GO" id="GO:0051082">
    <property type="term" value="F:unfolded protein binding"/>
    <property type="evidence" value="ECO:0007669"/>
    <property type="project" value="InterPro"/>
</dbReference>
<evidence type="ECO:0000256" key="2">
    <source>
        <dbReference type="ARBA" id="ARBA00004230"/>
    </source>
</evidence>
<evidence type="ECO:0000256" key="1">
    <source>
        <dbReference type="ARBA" id="ARBA00004173"/>
    </source>
</evidence>
<evidence type="ECO:0000313" key="23">
    <source>
        <dbReference type="EMBL" id="KAK1800767.1"/>
    </source>
</evidence>
<evidence type="ECO:0000313" key="24">
    <source>
        <dbReference type="Proteomes" id="UP001239994"/>
    </source>
</evidence>
<dbReference type="PRINTS" id="PR00625">
    <property type="entry name" value="JDOMAIN"/>
</dbReference>
<comment type="similarity">
    <text evidence="13">Belongs to the mitochondrion-specific ribosomal protein mL48 family.</text>
</comment>
<dbReference type="FunFam" id="2.60.260.20:FF:000002">
    <property type="entry name" value="Dnaj homolog subfamily b member"/>
    <property type="match status" value="1"/>
</dbReference>
<evidence type="ECO:0000256" key="21">
    <source>
        <dbReference type="ARBA" id="ARBA00084068"/>
    </source>
</evidence>
<keyword evidence="7" id="KW-0969">Cilium</keyword>
<comment type="function">
    <text evidence="12">Functions as part of axonemal radial spoke complexes that play an important part in the motility of sperm and cilia.</text>
</comment>
<dbReference type="CDD" id="cd10747">
    <property type="entry name" value="DnaJ_C"/>
    <property type="match status" value="1"/>
</dbReference>
<comment type="caution">
    <text evidence="23">The sequence shown here is derived from an EMBL/GenBank/DDBJ whole genome shotgun (WGS) entry which is preliminary data.</text>
</comment>
<evidence type="ECO:0000259" key="22">
    <source>
        <dbReference type="PROSITE" id="PS50076"/>
    </source>
</evidence>
<dbReference type="InterPro" id="IPR051339">
    <property type="entry name" value="DnaJ_subfamily_B"/>
</dbReference>
<dbReference type="GO" id="GO:0030030">
    <property type="term" value="P:cell projection organization"/>
    <property type="evidence" value="ECO:0007669"/>
    <property type="project" value="UniProtKB-KW"/>
</dbReference>
<dbReference type="SUPFAM" id="SSF54999">
    <property type="entry name" value="Ribosomal protein S10"/>
    <property type="match status" value="1"/>
</dbReference>
<evidence type="ECO:0000256" key="20">
    <source>
        <dbReference type="ARBA" id="ARBA00081125"/>
    </source>
</evidence>
<evidence type="ECO:0000256" key="17">
    <source>
        <dbReference type="ARBA" id="ARBA00075378"/>
    </source>
</evidence>
<dbReference type="InterPro" id="IPR036838">
    <property type="entry name" value="Ribosomal_uS10_dom_sf"/>
</dbReference>
<proteinExistence type="inferred from homology"/>
<dbReference type="AlphaFoldDB" id="A0AAD8ZKJ5"/>
<dbReference type="SUPFAM" id="SSF49493">
    <property type="entry name" value="HSP40/DnaJ peptide-binding domain"/>
    <property type="match status" value="2"/>
</dbReference>
<dbReference type="InterPro" id="IPR002939">
    <property type="entry name" value="DnaJ_C"/>
</dbReference>
<dbReference type="Proteomes" id="UP001239994">
    <property type="component" value="Unassembled WGS sequence"/>
</dbReference>
<evidence type="ECO:0000256" key="9">
    <source>
        <dbReference type="ARBA" id="ARBA00023186"/>
    </source>
</evidence>
<organism evidence="23 24">
    <name type="scientific">Electrophorus voltai</name>
    <dbReference type="NCBI Taxonomy" id="2609070"/>
    <lineage>
        <taxon>Eukaryota</taxon>
        <taxon>Metazoa</taxon>
        <taxon>Chordata</taxon>
        <taxon>Craniata</taxon>
        <taxon>Vertebrata</taxon>
        <taxon>Euteleostomi</taxon>
        <taxon>Actinopterygii</taxon>
        <taxon>Neopterygii</taxon>
        <taxon>Teleostei</taxon>
        <taxon>Ostariophysi</taxon>
        <taxon>Gymnotiformes</taxon>
        <taxon>Gymnotoidei</taxon>
        <taxon>Gymnotidae</taxon>
        <taxon>Electrophorus</taxon>
    </lineage>
</organism>
<evidence type="ECO:0000256" key="15">
    <source>
        <dbReference type="ARBA" id="ARBA00071667"/>
    </source>
</evidence>
<evidence type="ECO:0000256" key="16">
    <source>
        <dbReference type="ARBA" id="ARBA00071910"/>
    </source>
</evidence>
<dbReference type="Gene3D" id="2.60.260.20">
    <property type="entry name" value="Urease metallochaperone UreE, N-terminal domain"/>
    <property type="match status" value="2"/>
</dbReference>
<dbReference type="GO" id="GO:0005743">
    <property type="term" value="C:mitochondrial inner membrane"/>
    <property type="evidence" value="ECO:0007669"/>
    <property type="project" value="UniProtKB-ARBA"/>
</dbReference>
<dbReference type="PROSITE" id="PS50076">
    <property type="entry name" value="DNAJ_2"/>
    <property type="match status" value="1"/>
</dbReference>
<dbReference type="GO" id="GO:0007017">
    <property type="term" value="P:microtubule-based process"/>
    <property type="evidence" value="ECO:0007669"/>
    <property type="project" value="UniProtKB-ARBA"/>
</dbReference>
<evidence type="ECO:0000256" key="4">
    <source>
        <dbReference type="ARBA" id="ARBA00022846"/>
    </source>
</evidence>
<evidence type="ECO:0000256" key="6">
    <source>
        <dbReference type="ARBA" id="ARBA00022980"/>
    </source>
</evidence>
<evidence type="ECO:0000256" key="8">
    <source>
        <dbReference type="ARBA" id="ARBA00023128"/>
    </source>
</evidence>
<dbReference type="InterPro" id="IPR027486">
    <property type="entry name" value="Ribosomal_uS10_dom"/>
</dbReference>
<sequence length="515" mass="58196">MNVLTNKILPIQNTRALVQAISLIRAPVLKQPMPIGFFLTDRQYRSMPTHGIGRYKHLLPKMLSKKKREVVQMQQIRAATDAEYGVLNVAVSGYDMTLVEHYSQYIHNLCNRLDIKVDESYAMPTKSTEVMVMPEKGTKMFVDVVLKTHERVVQISQMKAILMPVFLEVLLKNQPEGVQISVMQLGYYYLWLAMSRDYYAALEINRNASDAEIKKSYRQLALKYHPHNNGQPGACDKFNELAEAYDVLSDPRKKATYDKFGEEGLKGGIPPEAAANGAWSSRYVYHGNPDKTFRQFFGGDNPFADFHTACRADVNIGFGGLRGRGIKKQDPPIERDLHLALEDLFYGSTKKIKISRRVRVLKKVINEDGHASSIKDKTLTITVKPGWNEGMHITFPKEGDQGPNNIPADIIFTVRHKPHPWFTRQNNNLVYTANISLEQALTGFSVEVVTLDGRLLNIPVNDIVHPQYSKVVTGEGMPSSSNPATRGDLIIRFNTHYPEKLSAEKKRLLKQALAL</sequence>
<dbReference type="FunFam" id="1.10.287.110:FF:000033">
    <property type="entry name" value="dnaJ homolog subfamily B member 13"/>
    <property type="match status" value="1"/>
</dbReference>
<reference evidence="23" key="1">
    <citation type="submission" date="2023-03" db="EMBL/GenBank/DDBJ databases">
        <title>Electrophorus voltai genome.</title>
        <authorList>
            <person name="Bian C."/>
        </authorList>
    </citation>
    <scope>NUCLEOTIDE SEQUENCE</scope>
    <source>
        <strain evidence="23">CB-2022</strain>
        <tissue evidence="23">Muscle</tissue>
    </source>
</reference>
<feature type="domain" description="J" evidence="22">
    <location>
        <begin position="197"/>
        <end position="261"/>
    </location>
</feature>
<dbReference type="InterPro" id="IPR008971">
    <property type="entry name" value="HSP40/DnaJ_pept-bd"/>
</dbReference>
<evidence type="ECO:0000256" key="18">
    <source>
        <dbReference type="ARBA" id="ARBA00078669"/>
    </source>
</evidence>
<keyword evidence="5" id="KW-0809">Transit peptide</keyword>
<keyword evidence="8" id="KW-0496">Mitochondrion</keyword>
<dbReference type="Pfam" id="PF00338">
    <property type="entry name" value="Ribosomal_S10"/>
    <property type="match status" value="1"/>
</dbReference>
<dbReference type="FunFam" id="2.60.260.20:FF:000006">
    <property type="entry name" value="DnaJ subfamily B member 13"/>
    <property type="match status" value="1"/>
</dbReference>
<keyword evidence="9" id="KW-0143">Chaperone</keyword>
<dbReference type="InterPro" id="IPR001623">
    <property type="entry name" value="DnaJ_domain"/>
</dbReference>
<dbReference type="SMART" id="SM01403">
    <property type="entry name" value="Ribosomal_S10"/>
    <property type="match status" value="1"/>
</dbReference>
<evidence type="ECO:0000256" key="5">
    <source>
        <dbReference type="ARBA" id="ARBA00022946"/>
    </source>
</evidence>
<evidence type="ECO:0000256" key="13">
    <source>
        <dbReference type="ARBA" id="ARBA00061445"/>
    </source>
</evidence>
<dbReference type="InterPro" id="IPR036869">
    <property type="entry name" value="J_dom_sf"/>
</dbReference>
<comment type="subcellular location">
    <subcellularLocation>
        <location evidence="2">Cell projection</location>
        <location evidence="2">Cilium</location>
        <location evidence="2">Flagellum</location>
    </subcellularLocation>
    <subcellularLocation>
        <location evidence="1">Mitochondrion</location>
    </subcellularLocation>
</comment>
<evidence type="ECO:0000256" key="19">
    <source>
        <dbReference type="ARBA" id="ARBA00080190"/>
    </source>
</evidence>
<dbReference type="SMART" id="SM00271">
    <property type="entry name" value="DnaJ"/>
    <property type="match status" value="1"/>
</dbReference>
<evidence type="ECO:0000256" key="7">
    <source>
        <dbReference type="ARBA" id="ARBA00023069"/>
    </source>
</evidence>
<evidence type="ECO:0000256" key="10">
    <source>
        <dbReference type="ARBA" id="ARBA00023273"/>
    </source>
</evidence>
<dbReference type="Pfam" id="PF01556">
    <property type="entry name" value="DnaJ_C"/>
    <property type="match status" value="1"/>
</dbReference>
<evidence type="ECO:0000256" key="14">
    <source>
        <dbReference type="ARBA" id="ARBA00064985"/>
    </source>
</evidence>
<dbReference type="FunFam" id="3.30.70.600:FF:000006">
    <property type="entry name" value="39S ribosomal protein L48, mitochondrial"/>
    <property type="match status" value="1"/>
</dbReference>
<keyword evidence="11" id="KW-0687">Ribonucleoprotein</keyword>
<dbReference type="GO" id="GO:0005829">
    <property type="term" value="C:cytosol"/>
    <property type="evidence" value="ECO:0007669"/>
    <property type="project" value="TreeGrafter"/>
</dbReference>
<keyword evidence="6" id="KW-0689">Ribosomal protein</keyword>
<evidence type="ECO:0000256" key="11">
    <source>
        <dbReference type="ARBA" id="ARBA00023274"/>
    </source>
</evidence>
<name>A0AAD8ZKJ5_9TELE</name>
<gene>
    <name evidence="23" type="ORF">P4O66_005962</name>
</gene>
<dbReference type="SUPFAM" id="SSF46565">
    <property type="entry name" value="Chaperone J-domain"/>
    <property type="match status" value="1"/>
</dbReference>
<dbReference type="GO" id="GO:0005840">
    <property type="term" value="C:ribosome"/>
    <property type="evidence" value="ECO:0007669"/>
    <property type="project" value="UniProtKB-KW"/>
</dbReference>
<dbReference type="GO" id="GO:1990904">
    <property type="term" value="C:ribonucleoprotein complex"/>
    <property type="evidence" value="ECO:0007669"/>
    <property type="project" value="UniProtKB-KW"/>
</dbReference>
<keyword evidence="4" id="KW-0282">Flagellum</keyword>
<protein>
    <recommendedName>
        <fullName evidence="16">DnaJ homolog subfamily B member 13</fullName>
    </recommendedName>
    <alternativeName>
        <fullName evidence="21">39S ribosomal protein L48, mitochondrial</fullName>
    </alternativeName>
    <alternativeName>
        <fullName evidence="15">Large ribosomal subunit protein mL48</fullName>
    </alternativeName>
    <alternativeName>
        <fullName evidence="19">Testis and spermatogenesis cell-related protein 6</fullName>
    </alternativeName>
    <alternativeName>
        <fullName evidence="20">Testis spermatocyte apoptosis-related gene 6 protein</fullName>
    </alternativeName>
    <alternativeName>
        <fullName evidence="17">Testis spermatogenesis apoptosis-related gene 3 protein</fullName>
    </alternativeName>
    <alternativeName>
        <fullName evidence="18">Testis spermatogenesis apoptosis-related gene 6 protein</fullName>
    </alternativeName>
</protein>
<dbReference type="CDD" id="cd06257">
    <property type="entry name" value="DnaJ"/>
    <property type="match status" value="1"/>
</dbReference>
<dbReference type="EMBL" id="JAROKS010000010">
    <property type="protein sequence ID" value="KAK1800767.1"/>
    <property type="molecule type" value="Genomic_DNA"/>
</dbReference>
<evidence type="ECO:0000256" key="12">
    <source>
        <dbReference type="ARBA" id="ARBA00056649"/>
    </source>
</evidence>
<keyword evidence="10" id="KW-0966">Cell projection</keyword>
<dbReference type="PANTHER" id="PTHR24078">
    <property type="entry name" value="DNAJ HOMOLOG SUBFAMILY C MEMBER"/>
    <property type="match status" value="1"/>
</dbReference>
<accession>A0AAD8ZKJ5</accession>
<keyword evidence="24" id="KW-1185">Reference proteome</keyword>
<dbReference type="Gene3D" id="3.30.70.600">
    <property type="entry name" value="Ribosomal protein S10 domain"/>
    <property type="match status" value="1"/>
</dbReference>
<evidence type="ECO:0000256" key="3">
    <source>
        <dbReference type="ARBA" id="ARBA00022794"/>
    </source>
</evidence>
<dbReference type="PROSITE" id="PS00636">
    <property type="entry name" value="DNAJ_1"/>
    <property type="match status" value="1"/>
</dbReference>
<dbReference type="Gene3D" id="1.10.287.110">
    <property type="entry name" value="DnaJ domain"/>
    <property type="match status" value="1"/>
</dbReference>